<dbReference type="AlphaFoldDB" id="A0A151P4M3"/>
<dbReference type="EMBL" id="AKHW03000999">
    <property type="protein sequence ID" value="KYO43998.1"/>
    <property type="molecule type" value="Genomic_DNA"/>
</dbReference>
<protein>
    <submittedName>
        <fullName evidence="1">Uncharacterized protein</fullName>
    </submittedName>
</protein>
<proteinExistence type="predicted"/>
<gene>
    <name evidence="1" type="ORF">Y1Q_0010032</name>
</gene>
<sequence length="146" mass="16996">MQGQEQTWPDQLVGLKNILSSLRRSLYWEPPGLWCQLIISSIRDHSVQDQVALQNLGNRCQRKDRKRMPVARRPVLTARETRVRFSGMSSCEELSATAPLALHSRSERVCFSTYKLARPARFTYLSCPRCRLRKKTFWMDLATPTR</sequence>
<reference evidence="1 2" key="1">
    <citation type="journal article" date="2012" name="Genome Biol.">
        <title>Sequencing three crocodilian genomes to illuminate the evolution of archosaurs and amniotes.</title>
        <authorList>
            <person name="St John J.A."/>
            <person name="Braun E.L."/>
            <person name="Isberg S.R."/>
            <person name="Miles L.G."/>
            <person name="Chong A.Y."/>
            <person name="Gongora J."/>
            <person name="Dalzell P."/>
            <person name="Moran C."/>
            <person name="Bed'hom B."/>
            <person name="Abzhanov A."/>
            <person name="Burgess S.C."/>
            <person name="Cooksey A.M."/>
            <person name="Castoe T.A."/>
            <person name="Crawford N.G."/>
            <person name="Densmore L.D."/>
            <person name="Drew J.C."/>
            <person name="Edwards S.V."/>
            <person name="Faircloth B.C."/>
            <person name="Fujita M.K."/>
            <person name="Greenwold M.J."/>
            <person name="Hoffmann F.G."/>
            <person name="Howard J.M."/>
            <person name="Iguchi T."/>
            <person name="Janes D.E."/>
            <person name="Khan S.Y."/>
            <person name="Kohno S."/>
            <person name="de Koning A.J."/>
            <person name="Lance S.L."/>
            <person name="McCarthy F.M."/>
            <person name="McCormack J.E."/>
            <person name="Merchant M.E."/>
            <person name="Peterson D.G."/>
            <person name="Pollock D.D."/>
            <person name="Pourmand N."/>
            <person name="Raney B.J."/>
            <person name="Roessler K.A."/>
            <person name="Sanford J.R."/>
            <person name="Sawyer R.H."/>
            <person name="Schmidt C.J."/>
            <person name="Triplett E.W."/>
            <person name="Tuberville T.D."/>
            <person name="Venegas-Anaya M."/>
            <person name="Howard J.T."/>
            <person name="Jarvis E.D."/>
            <person name="Guillette L.J.Jr."/>
            <person name="Glenn T.C."/>
            <person name="Green R.E."/>
            <person name="Ray D.A."/>
        </authorList>
    </citation>
    <scope>NUCLEOTIDE SEQUENCE [LARGE SCALE GENOMIC DNA]</scope>
    <source>
        <strain evidence="1">KSC_2009_1</strain>
    </source>
</reference>
<comment type="caution">
    <text evidence="1">The sequence shown here is derived from an EMBL/GenBank/DDBJ whole genome shotgun (WGS) entry which is preliminary data.</text>
</comment>
<organism evidence="1 2">
    <name type="scientific">Alligator mississippiensis</name>
    <name type="common">American alligator</name>
    <dbReference type="NCBI Taxonomy" id="8496"/>
    <lineage>
        <taxon>Eukaryota</taxon>
        <taxon>Metazoa</taxon>
        <taxon>Chordata</taxon>
        <taxon>Craniata</taxon>
        <taxon>Vertebrata</taxon>
        <taxon>Euteleostomi</taxon>
        <taxon>Archelosauria</taxon>
        <taxon>Archosauria</taxon>
        <taxon>Crocodylia</taxon>
        <taxon>Alligatoridae</taxon>
        <taxon>Alligatorinae</taxon>
        <taxon>Alligator</taxon>
    </lineage>
</organism>
<evidence type="ECO:0000313" key="1">
    <source>
        <dbReference type="EMBL" id="KYO43998.1"/>
    </source>
</evidence>
<name>A0A151P4M3_ALLMI</name>
<dbReference type="Proteomes" id="UP000050525">
    <property type="component" value="Unassembled WGS sequence"/>
</dbReference>
<accession>A0A151P4M3</accession>
<evidence type="ECO:0000313" key="2">
    <source>
        <dbReference type="Proteomes" id="UP000050525"/>
    </source>
</evidence>
<keyword evidence="2" id="KW-1185">Reference proteome</keyword>